<dbReference type="Gene3D" id="1.20.120.450">
    <property type="entry name" value="dinb family like domain"/>
    <property type="match status" value="1"/>
</dbReference>
<dbReference type="Proteomes" id="UP000199492">
    <property type="component" value="Unassembled WGS sequence"/>
</dbReference>
<dbReference type="InterPro" id="IPR034660">
    <property type="entry name" value="DinB/YfiT-like"/>
</dbReference>
<organism evidence="2 3">
    <name type="scientific">Winogradskyella thalassocola</name>
    <dbReference type="NCBI Taxonomy" id="262004"/>
    <lineage>
        <taxon>Bacteria</taxon>
        <taxon>Pseudomonadati</taxon>
        <taxon>Bacteroidota</taxon>
        <taxon>Flavobacteriia</taxon>
        <taxon>Flavobacteriales</taxon>
        <taxon>Flavobacteriaceae</taxon>
        <taxon>Winogradskyella</taxon>
    </lineage>
</organism>
<evidence type="ECO:0000256" key="1">
    <source>
        <dbReference type="SAM" id="SignalP"/>
    </source>
</evidence>
<dbReference type="SUPFAM" id="SSF109854">
    <property type="entry name" value="DinB/YfiT-like putative metalloenzymes"/>
    <property type="match status" value="1"/>
</dbReference>
<feature type="chain" id="PRO_5011597597" description="DinB family protein" evidence="1">
    <location>
        <begin position="26"/>
        <end position="195"/>
    </location>
</feature>
<evidence type="ECO:0000313" key="2">
    <source>
        <dbReference type="EMBL" id="SDH74804.1"/>
    </source>
</evidence>
<dbReference type="EMBL" id="FNCZ01000004">
    <property type="protein sequence ID" value="SDH74804.1"/>
    <property type="molecule type" value="Genomic_DNA"/>
</dbReference>
<sequence>MNKVKTLIIRILLICNIIVPMFSDAQNNDELPYYELPEISEEFTAGTMAARMIDALGFRFYWATDSLTEKDLAFKANEEGRSSEETINHIYSLSKTIVNSTLKQPNIRENEDLSFEELRSKTLLNLKTAADILRTSDDISQYKIIFGEREISFWNQVNGPIADAIWHCGQLSIYRRTTGNPINSKVNFFTGKVKS</sequence>
<dbReference type="STRING" id="262004.SAMN04489796_10477"/>
<keyword evidence="3" id="KW-1185">Reference proteome</keyword>
<gene>
    <name evidence="2" type="ORF">SAMN04489796_10477</name>
</gene>
<dbReference type="AlphaFoldDB" id="A0A1G8EY81"/>
<accession>A0A1G8EY81</accession>
<reference evidence="3" key="1">
    <citation type="submission" date="2016-10" db="EMBL/GenBank/DDBJ databases">
        <authorList>
            <person name="Varghese N."/>
            <person name="Submissions S."/>
        </authorList>
    </citation>
    <scope>NUCLEOTIDE SEQUENCE [LARGE SCALE GENOMIC DNA]</scope>
    <source>
        <strain evidence="3">DSM 15363</strain>
    </source>
</reference>
<evidence type="ECO:0008006" key="4">
    <source>
        <dbReference type="Google" id="ProtNLM"/>
    </source>
</evidence>
<feature type="signal peptide" evidence="1">
    <location>
        <begin position="1"/>
        <end position="25"/>
    </location>
</feature>
<protein>
    <recommendedName>
        <fullName evidence="4">DinB family protein</fullName>
    </recommendedName>
</protein>
<name>A0A1G8EY81_9FLAO</name>
<keyword evidence="1" id="KW-0732">Signal</keyword>
<proteinExistence type="predicted"/>
<evidence type="ECO:0000313" key="3">
    <source>
        <dbReference type="Proteomes" id="UP000199492"/>
    </source>
</evidence>